<accession>A0A9N9RFN7</accession>
<evidence type="ECO:0000256" key="2">
    <source>
        <dbReference type="ARBA" id="ARBA00022527"/>
    </source>
</evidence>
<keyword evidence="3" id="KW-0808">Transferase</keyword>
<evidence type="ECO:0000313" key="11">
    <source>
        <dbReference type="EMBL" id="CAG9795766.1"/>
    </source>
</evidence>
<dbReference type="PANTHER" id="PTHR24058">
    <property type="entry name" value="DUAL SPECIFICITY PROTEIN KINASE"/>
    <property type="match status" value="1"/>
</dbReference>
<dbReference type="SUPFAM" id="SSF56112">
    <property type="entry name" value="Protein kinase-like (PK-like)"/>
    <property type="match status" value="1"/>
</dbReference>
<dbReference type="GO" id="GO:0005524">
    <property type="term" value="F:ATP binding"/>
    <property type="evidence" value="ECO:0007669"/>
    <property type="project" value="UniProtKB-UniRule"/>
</dbReference>
<evidence type="ECO:0000256" key="4">
    <source>
        <dbReference type="ARBA" id="ARBA00022741"/>
    </source>
</evidence>
<dbReference type="InterPro" id="IPR017441">
    <property type="entry name" value="Protein_kinase_ATP_BS"/>
</dbReference>
<dbReference type="EC" id="2.7.11.1" evidence="1"/>
<evidence type="ECO:0000256" key="3">
    <source>
        <dbReference type="ARBA" id="ARBA00022679"/>
    </source>
</evidence>
<dbReference type="InterPro" id="IPR008271">
    <property type="entry name" value="Ser/Thr_kinase_AS"/>
</dbReference>
<dbReference type="PANTHER" id="PTHR24058:SF103">
    <property type="entry name" value="SERINE_THREONINE-PROTEIN KINASE PRP4 HOMOLOG"/>
    <property type="match status" value="1"/>
</dbReference>
<dbReference type="GO" id="GO:0004674">
    <property type="term" value="F:protein serine/threonine kinase activity"/>
    <property type="evidence" value="ECO:0007669"/>
    <property type="project" value="UniProtKB-KW"/>
</dbReference>
<reference evidence="11" key="1">
    <citation type="submission" date="2021-12" db="EMBL/GenBank/DDBJ databases">
        <authorList>
            <person name="King R."/>
        </authorList>
    </citation>
    <scope>NUCLEOTIDE SEQUENCE</scope>
</reference>
<evidence type="ECO:0000256" key="6">
    <source>
        <dbReference type="ARBA" id="ARBA00022840"/>
    </source>
</evidence>
<dbReference type="PROSITE" id="PS00107">
    <property type="entry name" value="PROTEIN_KINASE_ATP"/>
    <property type="match status" value="1"/>
</dbReference>
<keyword evidence="6 8" id="KW-0067">ATP-binding</keyword>
<keyword evidence="4 8" id="KW-0547">Nucleotide-binding</keyword>
<gene>
    <name evidence="11" type="ORF">DIATSA_LOCUS13006</name>
</gene>
<dbReference type="InterPro" id="IPR050494">
    <property type="entry name" value="Ser_Thr_dual-spec_kinase"/>
</dbReference>
<dbReference type="EMBL" id="OU893339">
    <property type="protein sequence ID" value="CAG9795766.1"/>
    <property type="molecule type" value="Genomic_DNA"/>
</dbReference>
<feature type="domain" description="Protein kinase" evidence="10">
    <location>
        <begin position="244"/>
        <end position="560"/>
    </location>
</feature>
<evidence type="ECO:0000256" key="9">
    <source>
        <dbReference type="SAM" id="MobiDB-lite"/>
    </source>
</evidence>
<keyword evidence="5" id="KW-0418">Kinase</keyword>
<evidence type="ECO:0000256" key="5">
    <source>
        <dbReference type="ARBA" id="ARBA00022777"/>
    </source>
</evidence>
<sequence>MADSRYFKCKSPKGHRAGEFSRPKMKKLKHNRKEDSKRQVECRTPPLPSSSSLDELLKQRENLKDELEKITTLSKYDLEIRQKFHDNVKTSQHATERSYTDEINYSNIKRQKKETEENQEFIESHLDSDDEENIIELRRKQRKELLEKLNSSSFNKPCDYVQDNDNSLKNLPDNKQNNEQIQMTSDMPVSIKESTDMFSEKEFSNSKLHTVKQDNSNAELSDNWDDAEGYYNVKVGDMIDCNKYTVKSILGQGVFANVILAQDNKNKTEVAVKVMRTNEVIYKTGLKELALLKEINDADPENKHHCVKFLRSFMHKSHLCVVLEPLYMDMRKVIKKYGKHTGLNMKAVVSYSRQLLIALRLLKKLGIIHADVKPDNILVNEKKNILKLCDFGSASKVDENEITPYLVSRFYRAPEIILGVAYKHSIDIWSAACTIYEMTTGKIMFTGSSNNKMLKCFMDLKGKIPSKMIRKGKFKDQHFNYNNSFLLHKKDELSGREKFVELSNINATRDLLTELKKSHKNTTQDVEKKLTQLKDLLEKMLIFDSNQRLSVNDCLRHPFIQESLNK</sequence>
<feature type="region of interest" description="Disordered" evidence="9">
    <location>
        <begin position="1"/>
        <end position="55"/>
    </location>
</feature>
<feature type="compositionally biased region" description="Basic and acidic residues" evidence="9">
    <location>
        <begin position="32"/>
        <end position="41"/>
    </location>
</feature>
<dbReference type="Gene3D" id="3.30.200.20">
    <property type="entry name" value="Phosphorylase Kinase, domain 1"/>
    <property type="match status" value="1"/>
</dbReference>
<dbReference type="InterPro" id="IPR000719">
    <property type="entry name" value="Prot_kinase_dom"/>
</dbReference>
<protein>
    <recommendedName>
        <fullName evidence="1">non-specific serine/threonine protein kinase</fullName>
        <ecNumber evidence="1">2.7.11.1</ecNumber>
    </recommendedName>
</protein>
<name>A0A9N9RFN7_9NEOP</name>
<evidence type="ECO:0000256" key="1">
    <source>
        <dbReference type="ARBA" id="ARBA00012513"/>
    </source>
</evidence>
<evidence type="ECO:0000313" key="12">
    <source>
        <dbReference type="Proteomes" id="UP001153714"/>
    </source>
</evidence>
<evidence type="ECO:0000256" key="7">
    <source>
        <dbReference type="ARBA" id="ARBA00023596"/>
    </source>
</evidence>
<keyword evidence="2" id="KW-0723">Serine/threonine-protein kinase</keyword>
<evidence type="ECO:0000259" key="10">
    <source>
        <dbReference type="PROSITE" id="PS50011"/>
    </source>
</evidence>
<dbReference type="FunFam" id="1.10.510.10:FF:000078">
    <property type="entry name" value="Serine/threonine-protein kinase PRP4 homolog"/>
    <property type="match status" value="1"/>
</dbReference>
<dbReference type="PROSITE" id="PS50011">
    <property type="entry name" value="PROTEIN_KINASE_DOM"/>
    <property type="match status" value="1"/>
</dbReference>
<dbReference type="SMART" id="SM00220">
    <property type="entry name" value="S_TKc"/>
    <property type="match status" value="1"/>
</dbReference>
<organism evidence="11 12">
    <name type="scientific">Diatraea saccharalis</name>
    <name type="common">sugarcane borer</name>
    <dbReference type="NCBI Taxonomy" id="40085"/>
    <lineage>
        <taxon>Eukaryota</taxon>
        <taxon>Metazoa</taxon>
        <taxon>Ecdysozoa</taxon>
        <taxon>Arthropoda</taxon>
        <taxon>Hexapoda</taxon>
        <taxon>Insecta</taxon>
        <taxon>Pterygota</taxon>
        <taxon>Neoptera</taxon>
        <taxon>Endopterygota</taxon>
        <taxon>Lepidoptera</taxon>
        <taxon>Glossata</taxon>
        <taxon>Ditrysia</taxon>
        <taxon>Pyraloidea</taxon>
        <taxon>Crambidae</taxon>
        <taxon>Crambinae</taxon>
        <taxon>Diatraea</taxon>
    </lineage>
</organism>
<reference evidence="11" key="2">
    <citation type="submission" date="2022-10" db="EMBL/GenBank/DDBJ databases">
        <authorList>
            <consortium name="ENA_rothamsted_submissions"/>
            <consortium name="culmorum"/>
            <person name="King R."/>
        </authorList>
    </citation>
    <scope>NUCLEOTIDE SEQUENCE</scope>
</reference>
<dbReference type="AlphaFoldDB" id="A0A9N9RFN7"/>
<dbReference type="Pfam" id="PF00069">
    <property type="entry name" value="Pkinase"/>
    <property type="match status" value="1"/>
</dbReference>
<evidence type="ECO:0000256" key="8">
    <source>
        <dbReference type="PROSITE-ProRule" id="PRU10141"/>
    </source>
</evidence>
<comment type="similarity">
    <text evidence="7">Belongs to the protein kinase superfamily. CMGC Ser/Thr protein kinase family.</text>
</comment>
<dbReference type="InterPro" id="IPR011009">
    <property type="entry name" value="Kinase-like_dom_sf"/>
</dbReference>
<feature type="binding site" evidence="8">
    <location>
        <position position="273"/>
    </location>
    <ligand>
        <name>ATP</name>
        <dbReference type="ChEBI" id="CHEBI:30616"/>
    </ligand>
</feature>
<dbReference type="PROSITE" id="PS00108">
    <property type="entry name" value="PROTEIN_KINASE_ST"/>
    <property type="match status" value="1"/>
</dbReference>
<dbReference type="OrthoDB" id="3967at2759"/>
<dbReference type="Proteomes" id="UP001153714">
    <property type="component" value="Chromosome 8"/>
</dbReference>
<keyword evidence="12" id="KW-1185">Reference proteome</keyword>
<dbReference type="Gene3D" id="1.10.510.10">
    <property type="entry name" value="Transferase(Phosphotransferase) domain 1"/>
    <property type="match status" value="1"/>
</dbReference>
<proteinExistence type="inferred from homology"/>